<evidence type="ECO:0000313" key="2">
    <source>
        <dbReference type="EMBL" id="SUX27047.1"/>
    </source>
</evidence>
<protein>
    <submittedName>
        <fullName evidence="2">Protein of uncharacterized function (DUF1353)</fullName>
    </submittedName>
</protein>
<dbReference type="InterPro" id="IPR010767">
    <property type="entry name" value="Phage_CGC-2007_Cje0229"/>
</dbReference>
<organism evidence="2 3">
    <name type="scientific">Campylobacter upsaliensis</name>
    <dbReference type="NCBI Taxonomy" id="28080"/>
    <lineage>
        <taxon>Bacteria</taxon>
        <taxon>Pseudomonadati</taxon>
        <taxon>Campylobacterota</taxon>
        <taxon>Epsilonproteobacteria</taxon>
        <taxon>Campylobacterales</taxon>
        <taxon>Campylobacteraceae</taxon>
        <taxon>Campylobacter</taxon>
    </lineage>
</organism>
<sequence length="130" mass="15709">MSLKRVVVKPYDRYKFEVYEDFSFEIKLNDNEFISGVVPKGYTTDGASIPRIFWSFYPPYKSEYFSACVLHDYLCSRAIHETSIKEAYKRADLCFYKHLRLLNVNFATCFIFYHWVDKFHKLKCYFKGWK</sequence>
<proteinExistence type="predicted"/>
<reference evidence="2 3" key="1">
    <citation type="submission" date="2018-06" db="EMBL/GenBank/DDBJ databases">
        <authorList>
            <consortium name="Pathogen Informatics"/>
            <person name="Doyle S."/>
        </authorList>
    </citation>
    <scope>NUCLEOTIDE SEQUENCE [LARGE SCALE GENOMIC DNA]</scope>
    <source>
        <strain evidence="2 3">NCTC12264</strain>
    </source>
</reference>
<dbReference type="RefSeq" id="WP_115630398.1">
    <property type="nucleotide sequence ID" value="NZ_JANKIR010000088.1"/>
</dbReference>
<dbReference type="Proteomes" id="UP000254161">
    <property type="component" value="Unassembled WGS sequence"/>
</dbReference>
<dbReference type="EMBL" id="UFUZ01000001">
    <property type="protein sequence ID" value="SUX27047.1"/>
    <property type="molecule type" value="Genomic_DNA"/>
</dbReference>
<evidence type="ECO:0000256" key="1">
    <source>
        <dbReference type="SAM" id="Phobius"/>
    </source>
</evidence>
<keyword evidence="1" id="KW-0472">Membrane</keyword>
<keyword evidence="1" id="KW-1133">Transmembrane helix</keyword>
<dbReference type="AlphaFoldDB" id="A0A381EJX7"/>
<evidence type="ECO:0000313" key="3">
    <source>
        <dbReference type="Proteomes" id="UP000254161"/>
    </source>
</evidence>
<feature type="transmembrane region" description="Helical" evidence="1">
    <location>
        <begin position="99"/>
        <end position="116"/>
    </location>
</feature>
<name>A0A381EJX7_CAMUP</name>
<keyword evidence="1" id="KW-0812">Transmembrane</keyword>
<dbReference type="Pfam" id="PF07087">
    <property type="entry name" value="DUF1353"/>
    <property type="match status" value="1"/>
</dbReference>
<accession>A0A381EJX7</accession>
<gene>
    <name evidence="2" type="ORF">NCTC12264_01291</name>
</gene>